<keyword evidence="2" id="KW-0812">Transmembrane</keyword>
<protein>
    <recommendedName>
        <fullName evidence="5">Integral membrane protein</fullName>
    </recommendedName>
</protein>
<feature type="transmembrane region" description="Helical" evidence="2">
    <location>
        <begin position="70"/>
        <end position="93"/>
    </location>
</feature>
<keyword evidence="4" id="KW-1185">Reference proteome</keyword>
<name>A0ABN3DNY4_9ACTN</name>
<feature type="transmembrane region" description="Helical" evidence="2">
    <location>
        <begin position="105"/>
        <end position="126"/>
    </location>
</feature>
<proteinExistence type="predicted"/>
<dbReference type="RefSeq" id="WP_234848668.1">
    <property type="nucleotide sequence ID" value="NZ_BAAART010000073.1"/>
</dbReference>
<organism evidence="3 4">
    <name type="scientific">Streptomyces indiaensis</name>
    <dbReference type="NCBI Taxonomy" id="284033"/>
    <lineage>
        <taxon>Bacteria</taxon>
        <taxon>Bacillati</taxon>
        <taxon>Actinomycetota</taxon>
        <taxon>Actinomycetes</taxon>
        <taxon>Kitasatosporales</taxon>
        <taxon>Streptomycetaceae</taxon>
        <taxon>Streptomyces</taxon>
    </lineage>
</organism>
<keyword evidence="2" id="KW-0472">Membrane</keyword>
<evidence type="ECO:0008006" key="5">
    <source>
        <dbReference type="Google" id="ProtNLM"/>
    </source>
</evidence>
<evidence type="ECO:0000256" key="2">
    <source>
        <dbReference type="SAM" id="Phobius"/>
    </source>
</evidence>
<feature type="region of interest" description="Disordered" evidence="1">
    <location>
        <begin position="178"/>
        <end position="199"/>
    </location>
</feature>
<feature type="compositionally biased region" description="Basic residues" evidence="1">
    <location>
        <begin position="182"/>
        <end position="199"/>
    </location>
</feature>
<comment type="caution">
    <text evidence="3">The sequence shown here is derived from an EMBL/GenBank/DDBJ whole genome shotgun (WGS) entry which is preliminary data.</text>
</comment>
<evidence type="ECO:0000313" key="3">
    <source>
        <dbReference type="EMBL" id="GAA2237711.1"/>
    </source>
</evidence>
<evidence type="ECO:0000313" key="4">
    <source>
        <dbReference type="Proteomes" id="UP001501474"/>
    </source>
</evidence>
<dbReference type="Proteomes" id="UP001501474">
    <property type="component" value="Unassembled WGS sequence"/>
</dbReference>
<gene>
    <name evidence="3" type="ORF">GCM10010104_35800</name>
</gene>
<feature type="transmembrane region" description="Helical" evidence="2">
    <location>
        <begin position="146"/>
        <end position="164"/>
    </location>
</feature>
<feature type="transmembrane region" description="Helical" evidence="2">
    <location>
        <begin position="30"/>
        <end position="50"/>
    </location>
</feature>
<keyword evidence="2" id="KW-1133">Transmembrane helix</keyword>
<accession>A0ABN3DNY4</accession>
<sequence>MAEHIAEEVGKPADAAARVSGRFSGVRDGLGLAAVVVFLVTALALILLVVGLSKRLARETIPELTTVPGGFWAVGAALGLITVFGSTAGLRAARPTADSTRLTRAWRAVLTAFCCALAFGPFLYLLSGLRSRNCRSSDCAYVPGTGPAFLTYAVTSALVGWLLYRRHNARAERLRAQERERMRRLRKRGKGRTRTARRR</sequence>
<dbReference type="EMBL" id="BAAART010000073">
    <property type="protein sequence ID" value="GAA2237711.1"/>
    <property type="molecule type" value="Genomic_DNA"/>
</dbReference>
<evidence type="ECO:0000256" key="1">
    <source>
        <dbReference type="SAM" id="MobiDB-lite"/>
    </source>
</evidence>
<reference evidence="3 4" key="1">
    <citation type="journal article" date="2019" name="Int. J. Syst. Evol. Microbiol.">
        <title>The Global Catalogue of Microorganisms (GCM) 10K type strain sequencing project: providing services to taxonomists for standard genome sequencing and annotation.</title>
        <authorList>
            <consortium name="The Broad Institute Genomics Platform"/>
            <consortium name="The Broad Institute Genome Sequencing Center for Infectious Disease"/>
            <person name="Wu L."/>
            <person name="Ma J."/>
        </authorList>
    </citation>
    <scope>NUCLEOTIDE SEQUENCE [LARGE SCALE GENOMIC DNA]</scope>
    <source>
        <strain evidence="3 4">JCM 3053</strain>
    </source>
</reference>